<dbReference type="InterPro" id="IPR003877">
    <property type="entry name" value="SPRY_dom"/>
</dbReference>
<feature type="domain" description="B30.2/SPRY" evidence="4">
    <location>
        <begin position="1"/>
        <end position="149"/>
    </location>
</feature>
<dbReference type="Proteomes" id="UP000664859">
    <property type="component" value="Unassembled WGS sequence"/>
</dbReference>
<feature type="non-terminal residue" evidence="5">
    <location>
        <position position="153"/>
    </location>
</feature>
<gene>
    <name evidence="5" type="ORF">JKP88DRAFT_146741</name>
</gene>
<proteinExistence type="predicted"/>
<dbReference type="EMBL" id="JAFCMP010000516">
    <property type="protein sequence ID" value="KAG5178333.1"/>
    <property type="molecule type" value="Genomic_DNA"/>
</dbReference>
<dbReference type="SMART" id="SM00449">
    <property type="entry name" value="SPRY"/>
    <property type="match status" value="1"/>
</dbReference>
<dbReference type="InterPro" id="IPR043136">
    <property type="entry name" value="B30.2/SPRY_sf"/>
</dbReference>
<sequence>AASHFPSVRLAGVGSRLGPIATAGGGWGGRWFYEVVVRTDGLMQVGWADREFGCDPVLGRGVGDHPHSWAYDGYRRKRWCVESAPYGGRWQAGDTVGVLLDADLLEMRFYLNGEDLGVAFVGFQADGIFPAASLNVGQSARFNFGQGPFAYPP</sequence>
<accession>A0A835YPM5</accession>
<keyword evidence="3" id="KW-0862">Zinc</keyword>
<name>A0A835YPM5_9STRA</name>
<dbReference type="InterPro" id="IPR001870">
    <property type="entry name" value="B30.2/SPRY"/>
</dbReference>
<dbReference type="GO" id="GO:0008270">
    <property type="term" value="F:zinc ion binding"/>
    <property type="evidence" value="ECO:0007669"/>
    <property type="project" value="UniProtKB-KW"/>
</dbReference>
<keyword evidence="5" id="KW-0430">Lectin</keyword>
<evidence type="ECO:0000256" key="1">
    <source>
        <dbReference type="ARBA" id="ARBA00022723"/>
    </source>
</evidence>
<evidence type="ECO:0000256" key="3">
    <source>
        <dbReference type="ARBA" id="ARBA00022833"/>
    </source>
</evidence>
<dbReference type="SUPFAM" id="SSF49899">
    <property type="entry name" value="Concanavalin A-like lectins/glucanases"/>
    <property type="match status" value="1"/>
</dbReference>
<evidence type="ECO:0000313" key="5">
    <source>
        <dbReference type="EMBL" id="KAG5178333.1"/>
    </source>
</evidence>
<dbReference type="GO" id="GO:0030246">
    <property type="term" value="F:carbohydrate binding"/>
    <property type="evidence" value="ECO:0007669"/>
    <property type="project" value="UniProtKB-KW"/>
</dbReference>
<dbReference type="GO" id="GO:0004842">
    <property type="term" value="F:ubiquitin-protein transferase activity"/>
    <property type="evidence" value="ECO:0007669"/>
    <property type="project" value="InterPro"/>
</dbReference>
<dbReference type="GO" id="GO:0005737">
    <property type="term" value="C:cytoplasm"/>
    <property type="evidence" value="ECO:0007669"/>
    <property type="project" value="TreeGrafter"/>
</dbReference>
<dbReference type="AlphaFoldDB" id="A0A835YPM5"/>
<evidence type="ECO:0000313" key="6">
    <source>
        <dbReference type="Proteomes" id="UP000664859"/>
    </source>
</evidence>
<dbReference type="OrthoDB" id="258495at2759"/>
<feature type="non-terminal residue" evidence="5">
    <location>
        <position position="1"/>
    </location>
</feature>
<comment type="caution">
    <text evidence="5">The sequence shown here is derived from an EMBL/GenBank/DDBJ whole genome shotgun (WGS) entry which is preliminary data.</text>
</comment>
<keyword evidence="6" id="KW-1185">Reference proteome</keyword>
<dbReference type="PANTHER" id="PTHR13363">
    <property type="entry name" value="RING FINGER AND SRY DOMAIN-CONTAINING"/>
    <property type="match status" value="1"/>
</dbReference>
<keyword evidence="1" id="KW-0479">Metal-binding</keyword>
<reference evidence="5" key="1">
    <citation type="submission" date="2021-02" db="EMBL/GenBank/DDBJ databases">
        <title>First Annotated Genome of the Yellow-green Alga Tribonema minus.</title>
        <authorList>
            <person name="Mahan K.M."/>
        </authorList>
    </citation>
    <scope>NUCLEOTIDE SEQUENCE</scope>
    <source>
        <strain evidence="5">UTEX B ZZ1240</strain>
    </source>
</reference>
<keyword evidence="2" id="KW-0863">Zinc-finger</keyword>
<dbReference type="PROSITE" id="PS50188">
    <property type="entry name" value="B302_SPRY"/>
    <property type="match status" value="1"/>
</dbReference>
<evidence type="ECO:0000256" key="2">
    <source>
        <dbReference type="ARBA" id="ARBA00022771"/>
    </source>
</evidence>
<dbReference type="Pfam" id="PF00622">
    <property type="entry name" value="SPRY"/>
    <property type="match status" value="1"/>
</dbReference>
<protein>
    <submittedName>
        <fullName evidence="5">Concanavalin A-like lectin/glucanase domain-containing protein</fullName>
    </submittedName>
</protein>
<dbReference type="InterPro" id="IPR045129">
    <property type="entry name" value="RNF123/RKP/RSPRY1"/>
</dbReference>
<dbReference type="Gene3D" id="2.60.120.920">
    <property type="match status" value="1"/>
</dbReference>
<dbReference type="InterPro" id="IPR013320">
    <property type="entry name" value="ConA-like_dom_sf"/>
</dbReference>
<organism evidence="5 6">
    <name type="scientific">Tribonema minus</name>
    <dbReference type="NCBI Taxonomy" id="303371"/>
    <lineage>
        <taxon>Eukaryota</taxon>
        <taxon>Sar</taxon>
        <taxon>Stramenopiles</taxon>
        <taxon>Ochrophyta</taxon>
        <taxon>PX clade</taxon>
        <taxon>Xanthophyceae</taxon>
        <taxon>Tribonematales</taxon>
        <taxon>Tribonemataceae</taxon>
        <taxon>Tribonema</taxon>
    </lineage>
</organism>
<dbReference type="PANTHER" id="PTHR13363:SF5">
    <property type="entry name" value="E3 UBIQUITIN-PROTEIN LIGASE RNF123"/>
    <property type="match status" value="1"/>
</dbReference>
<evidence type="ECO:0000259" key="4">
    <source>
        <dbReference type="PROSITE" id="PS50188"/>
    </source>
</evidence>
<dbReference type="GO" id="GO:0051603">
    <property type="term" value="P:proteolysis involved in protein catabolic process"/>
    <property type="evidence" value="ECO:0007669"/>
    <property type="project" value="TreeGrafter"/>
</dbReference>